<dbReference type="InterPro" id="IPR016035">
    <property type="entry name" value="Acyl_Trfase/lysoPLipase"/>
</dbReference>
<dbReference type="SUPFAM" id="SSF52151">
    <property type="entry name" value="FabD/lysophospholipase-like"/>
    <property type="match status" value="1"/>
</dbReference>
<dbReference type="Pfam" id="PF01734">
    <property type="entry name" value="Patatin"/>
    <property type="match status" value="1"/>
</dbReference>
<proteinExistence type="predicted"/>
<keyword evidence="4" id="KW-1185">Reference proteome</keyword>
<evidence type="ECO:0000256" key="1">
    <source>
        <dbReference type="ARBA" id="ARBA00023098"/>
    </source>
</evidence>
<feature type="domain" description="PNPLA" evidence="2">
    <location>
        <begin position="152"/>
        <end position="210"/>
    </location>
</feature>
<name>A0A6M1RCX7_9ACTN</name>
<protein>
    <submittedName>
        <fullName evidence="3">Patatin</fullName>
    </submittedName>
</protein>
<evidence type="ECO:0000313" key="3">
    <source>
        <dbReference type="EMBL" id="NGN95359.1"/>
    </source>
</evidence>
<dbReference type="GO" id="GO:0006629">
    <property type="term" value="P:lipid metabolic process"/>
    <property type="evidence" value="ECO:0007669"/>
    <property type="project" value="UniProtKB-KW"/>
</dbReference>
<accession>A0A6M1RCX7</accession>
<dbReference type="EMBL" id="JAALAA010000023">
    <property type="protein sequence ID" value="NGN95359.1"/>
    <property type="molecule type" value="Genomic_DNA"/>
</dbReference>
<keyword evidence="1" id="KW-0443">Lipid metabolism</keyword>
<gene>
    <name evidence="3" type="ORF">G5C66_21795</name>
</gene>
<evidence type="ECO:0000313" key="4">
    <source>
        <dbReference type="Proteomes" id="UP000483261"/>
    </source>
</evidence>
<reference evidence="3 4" key="1">
    <citation type="submission" date="2020-02" db="EMBL/GenBank/DDBJ databases">
        <title>Whole-genome analyses of novel actinobacteria.</title>
        <authorList>
            <person name="Sahin N."/>
        </authorList>
    </citation>
    <scope>NUCLEOTIDE SEQUENCE [LARGE SCALE GENOMIC DNA]</scope>
    <source>
        <strain evidence="3 4">KC13</strain>
    </source>
</reference>
<comment type="caution">
    <text evidence="3">The sequence shown here is derived from an EMBL/GenBank/DDBJ whole genome shotgun (WGS) entry which is preliminary data.</text>
</comment>
<dbReference type="RefSeq" id="WP_165113071.1">
    <property type="nucleotide sequence ID" value="NZ_JAALAA010000023.1"/>
</dbReference>
<dbReference type="InterPro" id="IPR002641">
    <property type="entry name" value="PNPLA_dom"/>
</dbReference>
<dbReference type="Proteomes" id="UP000483261">
    <property type="component" value="Unassembled WGS sequence"/>
</dbReference>
<dbReference type="Gene3D" id="3.40.1090.10">
    <property type="entry name" value="Cytosolic phospholipase A2 catalytic domain"/>
    <property type="match status" value="2"/>
</dbReference>
<sequence>MTPRRALAIGCGGTLGFAWTAVALRALEEALDWDARTAAVLVGTSAGSEIVAALGSGRTPQDLLDALDGTPGADPVLAAHVAAHPGKVPPIPALALPGLGLVRPGIARRSPYSALAGLLPRGRGDAAWLKAYGDALAGPAGWVDHPATWLVAADAATGERVAFGSDGAPSTTLGAAIAASWAIPGWFPPVEIAGRTYLDGGAVSSASADLLLDPTVGPAVDEVVVVAPMTTEGGVPARGLDRVERLLRSQMTSVLDREVARLREAGIRVIRVEPGADELAVMGPNFMDLGRREATLAAARMHVHRRVAAALQGATA</sequence>
<organism evidence="3 4">
    <name type="scientific">Nocardioides turkmenicus</name>
    <dbReference type="NCBI Taxonomy" id="2711220"/>
    <lineage>
        <taxon>Bacteria</taxon>
        <taxon>Bacillati</taxon>
        <taxon>Actinomycetota</taxon>
        <taxon>Actinomycetes</taxon>
        <taxon>Propionibacteriales</taxon>
        <taxon>Nocardioidaceae</taxon>
        <taxon>Nocardioides</taxon>
    </lineage>
</organism>
<dbReference type="AlphaFoldDB" id="A0A6M1RCX7"/>
<evidence type="ECO:0000259" key="2">
    <source>
        <dbReference type="Pfam" id="PF01734"/>
    </source>
</evidence>